<dbReference type="GO" id="GO:0016410">
    <property type="term" value="F:N-acyltransferase activity"/>
    <property type="evidence" value="ECO:0007669"/>
    <property type="project" value="InterPro"/>
</dbReference>
<keyword evidence="10" id="KW-0449">Lipoprotein</keyword>
<dbReference type="EMBL" id="UOGF01000042">
    <property type="protein sequence ID" value="VAX28798.1"/>
    <property type="molecule type" value="Genomic_DNA"/>
</dbReference>
<feature type="transmembrane region" description="Helical" evidence="8">
    <location>
        <begin position="59"/>
        <end position="78"/>
    </location>
</feature>
<keyword evidence="7 10" id="KW-0012">Acyltransferase</keyword>
<dbReference type="GO" id="GO:0042158">
    <property type="term" value="P:lipoprotein biosynthetic process"/>
    <property type="evidence" value="ECO:0007669"/>
    <property type="project" value="InterPro"/>
</dbReference>
<proteinExistence type="inferred from homology"/>
<evidence type="ECO:0000256" key="1">
    <source>
        <dbReference type="ARBA" id="ARBA00004651"/>
    </source>
</evidence>
<dbReference type="Gene3D" id="3.60.110.10">
    <property type="entry name" value="Carbon-nitrogen hydrolase"/>
    <property type="match status" value="1"/>
</dbReference>
<comment type="subcellular location">
    <subcellularLocation>
        <location evidence="1">Cell membrane</location>
        <topology evidence="1">Multi-pass membrane protein</topology>
    </subcellularLocation>
</comment>
<dbReference type="PROSITE" id="PS50263">
    <property type="entry name" value="CN_HYDROLASE"/>
    <property type="match status" value="1"/>
</dbReference>
<dbReference type="InterPro" id="IPR003010">
    <property type="entry name" value="C-N_Hydrolase"/>
</dbReference>
<dbReference type="AlphaFoldDB" id="A0A3B1CY26"/>
<name>A0A3B1CY26_9ZZZZ</name>
<feature type="domain" description="CN hydrolase" evidence="9">
    <location>
        <begin position="240"/>
        <end position="487"/>
    </location>
</feature>
<evidence type="ECO:0000256" key="7">
    <source>
        <dbReference type="ARBA" id="ARBA00023315"/>
    </source>
</evidence>
<dbReference type="NCBIfam" id="TIGR00546">
    <property type="entry name" value="lnt"/>
    <property type="match status" value="1"/>
</dbReference>
<keyword evidence="6 8" id="KW-0472">Membrane</keyword>
<dbReference type="HAMAP" id="MF_01148">
    <property type="entry name" value="Lnt"/>
    <property type="match status" value="1"/>
</dbReference>
<gene>
    <name evidence="10" type="ORF">MNBD_NITROSPIRAE01-641</name>
</gene>
<dbReference type="InterPro" id="IPR004563">
    <property type="entry name" value="Apolipo_AcylTrfase"/>
</dbReference>
<accession>A0A3B1CY26</accession>
<keyword evidence="2" id="KW-1003">Cell membrane</keyword>
<feature type="transmembrane region" description="Helical" evidence="8">
    <location>
        <begin position="202"/>
        <end position="223"/>
    </location>
</feature>
<keyword evidence="4 8" id="KW-0812">Transmembrane</keyword>
<feature type="transmembrane region" description="Helical" evidence="8">
    <location>
        <begin position="126"/>
        <end position="147"/>
    </location>
</feature>
<dbReference type="InterPro" id="IPR036526">
    <property type="entry name" value="C-N_Hydrolase_sf"/>
</dbReference>
<evidence type="ECO:0000256" key="2">
    <source>
        <dbReference type="ARBA" id="ARBA00022475"/>
    </source>
</evidence>
<evidence type="ECO:0000256" key="3">
    <source>
        <dbReference type="ARBA" id="ARBA00022679"/>
    </source>
</evidence>
<evidence type="ECO:0000256" key="6">
    <source>
        <dbReference type="ARBA" id="ARBA00023136"/>
    </source>
</evidence>
<dbReference type="SUPFAM" id="SSF56317">
    <property type="entry name" value="Carbon-nitrogen hydrolase"/>
    <property type="match status" value="1"/>
</dbReference>
<evidence type="ECO:0000256" key="4">
    <source>
        <dbReference type="ARBA" id="ARBA00022692"/>
    </source>
</evidence>
<feature type="transmembrane region" description="Helical" evidence="8">
    <location>
        <begin position="90"/>
        <end position="114"/>
    </location>
</feature>
<dbReference type="GO" id="GO:0005886">
    <property type="term" value="C:plasma membrane"/>
    <property type="evidence" value="ECO:0007669"/>
    <property type="project" value="UniProtKB-SubCell"/>
</dbReference>
<evidence type="ECO:0000259" key="9">
    <source>
        <dbReference type="PROSITE" id="PS50263"/>
    </source>
</evidence>
<feature type="transmembrane region" description="Helical" evidence="8">
    <location>
        <begin position="500"/>
        <end position="518"/>
    </location>
</feature>
<feature type="transmembrane region" description="Helical" evidence="8">
    <location>
        <begin position="35"/>
        <end position="52"/>
    </location>
</feature>
<dbReference type="CDD" id="cd07571">
    <property type="entry name" value="ALP_N-acyl_transferase"/>
    <property type="match status" value="1"/>
</dbReference>
<keyword evidence="5 8" id="KW-1133">Transmembrane helix</keyword>
<feature type="transmembrane region" description="Helical" evidence="8">
    <location>
        <begin position="159"/>
        <end position="181"/>
    </location>
</feature>
<protein>
    <submittedName>
        <fullName evidence="10">Apolipoprotein N-acyltransferase / Copper homeostasis protein CutE</fullName>
    </submittedName>
</protein>
<reference evidence="10" key="1">
    <citation type="submission" date="2018-06" db="EMBL/GenBank/DDBJ databases">
        <authorList>
            <person name="Zhirakovskaya E."/>
        </authorList>
    </citation>
    <scope>NUCLEOTIDE SEQUENCE</scope>
</reference>
<evidence type="ECO:0000256" key="5">
    <source>
        <dbReference type="ARBA" id="ARBA00022989"/>
    </source>
</evidence>
<dbReference type="Pfam" id="PF20154">
    <property type="entry name" value="LNT_N"/>
    <property type="match status" value="1"/>
</dbReference>
<keyword evidence="3 10" id="KW-0808">Transferase</keyword>
<organism evidence="10">
    <name type="scientific">hydrothermal vent metagenome</name>
    <dbReference type="NCBI Taxonomy" id="652676"/>
    <lineage>
        <taxon>unclassified sequences</taxon>
        <taxon>metagenomes</taxon>
        <taxon>ecological metagenomes</taxon>
    </lineage>
</organism>
<dbReference type="Pfam" id="PF00795">
    <property type="entry name" value="CN_hydrolase"/>
    <property type="match status" value="1"/>
</dbReference>
<dbReference type="InterPro" id="IPR045378">
    <property type="entry name" value="LNT_N"/>
</dbReference>
<evidence type="ECO:0000313" key="10">
    <source>
        <dbReference type="EMBL" id="VAX28798.1"/>
    </source>
</evidence>
<dbReference type="PANTHER" id="PTHR38686">
    <property type="entry name" value="APOLIPOPROTEIN N-ACYLTRANSFERASE"/>
    <property type="match status" value="1"/>
</dbReference>
<sequence>MNLEIVIALSHKRFSQYWLPLLSGGLLSLSFPRPGFYPLAWIAFLPLFFSIAEQTPKKAFLSGWLTGLVYFGGTLYWITPTLWHGGLPWFFSVFVSFLLISYLGLYVGLFSALLKYAIDEKGRSGLLVAPVLWVVLEWVKGHFLTGFPWASLAYSQTEFLSMIQIADFGSIYVVGFVMMFCNRALYCSLRGLFHEGSHSDGFDWQPLVLAGLVFCLSFFYGTFRLSESLETKKQISLAVIQGNIAQDKKWDRSFQRETLEVYLRLSEAVFKDSGKKPELILWPESSLPFIFGTEAVYEKGLLGFSKNMDVPLLFGAPSMGVASGGRISLRNSAYLITPDSEHVVKYDKMHLVPFGEYVPFPELLFFIKKLVQGLADFSPGDKAVIFEVGQARLGTAICFELIFPELVRRFVQNGATLMTTITNDAWFGDTSAPDQHFSMMVFRAIENRISFARAANTGISGFVDARGRVISKTTLFNEESASATLDLRGETTLYTRFGDFFAAFCVIIALYFLCIAFMKRRTKNAV</sequence>
<evidence type="ECO:0000256" key="8">
    <source>
        <dbReference type="SAM" id="Phobius"/>
    </source>
</evidence>
<dbReference type="PANTHER" id="PTHR38686:SF1">
    <property type="entry name" value="APOLIPOPROTEIN N-ACYLTRANSFERASE"/>
    <property type="match status" value="1"/>
</dbReference>